<gene>
    <name evidence="4" type="ORF">KIMC2_00050</name>
</gene>
<dbReference type="EMBL" id="AP026801">
    <property type="protein sequence ID" value="BDR55443.1"/>
    <property type="molecule type" value="Genomic_DNA"/>
</dbReference>
<evidence type="ECO:0000259" key="3">
    <source>
        <dbReference type="Pfam" id="PF06458"/>
    </source>
</evidence>
<dbReference type="AlphaFoldDB" id="A0AAU9DPK6"/>
<keyword evidence="1" id="KW-0677">Repeat</keyword>
<feature type="domain" description="MucBP" evidence="3">
    <location>
        <begin position="314"/>
        <end position="377"/>
    </location>
</feature>
<keyword evidence="5" id="KW-1185">Reference proteome</keyword>
<name>A0AAU9DPK6_9LACO</name>
<protein>
    <recommendedName>
        <fullName evidence="3">MucBP domain-containing protein</fullName>
    </recommendedName>
</protein>
<evidence type="ECO:0000256" key="1">
    <source>
        <dbReference type="ARBA" id="ARBA00022737"/>
    </source>
</evidence>
<feature type="region of interest" description="Disordered" evidence="2">
    <location>
        <begin position="200"/>
        <end position="256"/>
    </location>
</feature>
<dbReference type="InterPro" id="IPR009459">
    <property type="entry name" value="MucBP_dom"/>
</dbReference>
<feature type="compositionally biased region" description="Low complexity" evidence="2">
    <location>
        <begin position="239"/>
        <end position="256"/>
    </location>
</feature>
<accession>A0AAU9DPK6</accession>
<evidence type="ECO:0000256" key="2">
    <source>
        <dbReference type="SAM" id="MobiDB-lite"/>
    </source>
</evidence>
<feature type="domain" description="MucBP" evidence="3">
    <location>
        <begin position="549"/>
        <end position="580"/>
    </location>
</feature>
<dbReference type="Gene3D" id="3.10.20.320">
    <property type="entry name" value="Putative peptidoglycan bound protein (lpxtg motif)"/>
    <property type="match status" value="2"/>
</dbReference>
<evidence type="ECO:0000313" key="4">
    <source>
        <dbReference type="EMBL" id="BDR55443.1"/>
    </source>
</evidence>
<evidence type="ECO:0000313" key="5">
    <source>
        <dbReference type="Proteomes" id="UP001321804"/>
    </source>
</evidence>
<proteinExistence type="predicted"/>
<sequence>MSSGQNNRLEEVKKFLSEILSGELTGYKIQQRNDEMFQLTQWAQKQNLITGVDFRTVSDQVAMIDYSGVQVTDKGRQILAESGVQIPEPQKKTDNVVPLNAQSDQQPQQSQVNVDNLLQNMNAGDQETAQSLLQSLREGRSNQLVYSDYLDFFNRNPQFYTYFISAGQEEVPAPQSQEVPPAEASGIFSPEVQRIIAQTENQKAGHEEAAPQATPSEIDNSEPVAVDPNPVPEKESAPEPEVQPQIQPEPVQTYPVQSEPVVEEPVVSKEEVSEPAFESAPVVNIEPEVKEPEPAVEEAPEETVSQSAKTTTHVVIKYLDQDQKEIAPALSIQLTSQTSAYDVSSYQKKIRDYDFVKAENEKGHITSQEINVIFHYEAKLAEGNIKISYVNQQGEKIAEQKVVQGGRIGQFYPLLNDLPDQLVKDLDSRRYVLQSILADNDPTDSSLIYFSDRDQNFTAIFRELLPGRITLRYRNLKNQAIGIGERVMENNVENGDKIAIPLPLVPTGYELDQTLLNGDPVSVGDHFTVSPDEQIIDYVFKRVIADGAIIFNYVDQDGREIAHQTVVRGGRYGEIYDFDANLPQTVINRVNDGVYENNPIIKEETENGTVIPAARITFDNNDHEYSAVFQATEAASITMKFVTTDDNPIPNVTDKVVQGTHYYGDTFVIPNAPSITGFDLNRVMVNDKVAQVDDPVMYSNQEQTVTYVYTIATSTITAHHVDQLGRQIAEDRIITGQIGTTVEQSQLVSLRLNPYYVLSDVLTNNSNYTFTTDPQFITFHYQVDDDLVPEVLNVSDIVLLNCLDTNGNIIGKVTPSSIHLEPVKVGHVYLVHAPDFAGYHLFSQTDTVRIVWNSEKANDFTIVDHPNGLAFIYQSI</sequence>
<feature type="domain" description="MucBP" evidence="3">
    <location>
        <begin position="384"/>
        <end position="413"/>
    </location>
</feature>
<feature type="domain" description="MucBP" evidence="3">
    <location>
        <begin position="800"/>
        <end position="873"/>
    </location>
</feature>
<dbReference type="KEGG" id="xak:KIMC2_00050"/>
<dbReference type="Pfam" id="PF06458">
    <property type="entry name" value="MucBP"/>
    <property type="match status" value="6"/>
</dbReference>
<reference evidence="4 5" key="1">
    <citation type="journal article" date="2023" name="Microbiol. Spectr.">
        <title>Symbiosis of Carpenter Bees with Uncharacterized Lactic Acid Bacteria Showing NAD Auxotrophy.</title>
        <authorList>
            <person name="Kawasaki S."/>
            <person name="Ozawa K."/>
            <person name="Mori T."/>
            <person name="Yamamoto A."/>
            <person name="Ito M."/>
            <person name="Ohkuma M."/>
            <person name="Sakamoto M."/>
            <person name="Matsutani M."/>
        </authorList>
    </citation>
    <scope>NUCLEOTIDE SEQUENCE [LARGE SCALE GENOMIC DNA]</scope>
    <source>
        <strain evidence="4 5">KimC2</strain>
    </source>
</reference>
<dbReference type="Proteomes" id="UP001321804">
    <property type="component" value="Chromosome"/>
</dbReference>
<feature type="domain" description="MucBP" evidence="3">
    <location>
        <begin position="715"/>
        <end position="782"/>
    </location>
</feature>
<feature type="domain" description="MucBP" evidence="3">
    <location>
        <begin position="637"/>
        <end position="710"/>
    </location>
</feature>
<organism evidence="4 5">
    <name type="scientific">Xylocopilactobacillus apis</name>
    <dbReference type="NCBI Taxonomy" id="2932183"/>
    <lineage>
        <taxon>Bacteria</taxon>
        <taxon>Bacillati</taxon>
        <taxon>Bacillota</taxon>
        <taxon>Bacilli</taxon>
        <taxon>Lactobacillales</taxon>
        <taxon>Lactobacillaceae</taxon>
        <taxon>Xylocopilactobacillus</taxon>
    </lineage>
</organism>
<dbReference type="RefSeq" id="WP_317696738.1">
    <property type="nucleotide sequence ID" value="NZ_AP026801.1"/>
</dbReference>